<gene>
    <name evidence="10" type="ORF">LCGC14_1726610</name>
</gene>
<organism evidence="10">
    <name type="scientific">marine sediment metagenome</name>
    <dbReference type="NCBI Taxonomy" id="412755"/>
    <lineage>
        <taxon>unclassified sequences</taxon>
        <taxon>metagenomes</taxon>
        <taxon>ecological metagenomes</taxon>
    </lineage>
</organism>
<dbReference type="GO" id="GO:0022857">
    <property type="term" value="F:transmembrane transporter activity"/>
    <property type="evidence" value="ECO:0007669"/>
    <property type="project" value="TreeGrafter"/>
</dbReference>
<name>A0A0F9JRF2_9ZZZZ</name>
<keyword evidence="7 8" id="KW-0472">Membrane</keyword>
<accession>A0A0F9JRF2</accession>
<evidence type="ECO:0000256" key="1">
    <source>
        <dbReference type="ARBA" id="ARBA00004429"/>
    </source>
</evidence>
<dbReference type="GO" id="GO:0005886">
    <property type="term" value="C:plasma membrane"/>
    <property type="evidence" value="ECO:0007669"/>
    <property type="project" value="UniProtKB-SubCell"/>
</dbReference>
<evidence type="ECO:0000256" key="2">
    <source>
        <dbReference type="ARBA" id="ARBA00022448"/>
    </source>
</evidence>
<dbReference type="Pfam" id="PF04290">
    <property type="entry name" value="DctQ"/>
    <property type="match status" value="1"/>
</dbReference>
<reference evidence="10" key="1">
    <citation type="journal article" date="2015" name="Nature">
        <title>Complex archaea that bridge the gap between prokaryotes and eukaryotes.</title>
        <authorList>
            <person name="Spang A."/>
            <person name="Saw J.H."/>
            <person name="Jorgensen S.L."/>
            <person name="Zaremba-Niedzwiedzka K."/>
            <person name="Martijn J."/>
            <person name="Lind A.E."/>
            <person name="van Eijk R."/>
            <person name="Schleper C."/>
            <person name="Guy L."/>
            <person name="Ettema T.J."/>
        </authorList>
    </citation>
    <scope>NUCLEOTIDE SEQUENCE</scope>
</reference>
<comment type="subcellular location">
    <subcellularLocation>
        <location evidence="1">Cell inner membrane</location>
        <topology evidence="1">Multi-pass membrane protein</topology>
    </subcellularLocation>
</comment>
<sequence>MDVIERILARILDGVTFLGALAVFLMMAHITLDVAMRFLFNDPPPGTLIIVSRYYMVVVAFLSLAFAERRSGHINVEIVSERFPLPVQNTFNVLGAMLSCTIFAMLAWRGFEEGMKKQHIGAFALEQGIAIPIWPSYYLLPIGAGLMCVTLIFKILRHLLGGPHKTVLEPF</sequence>
<evidence type="ECO:0000256" key="4">
    <source>
        <dbReference type="ARBA" id="ARBA00022519"/>
    </source>
</evidence>
<dbReference type="PANTHER" id="PTHR35011">
    <property type="entry name" value="2,3-DIKETO-L-GULONATE TRAP TRANSPORTER SMALL PERMEASE PROTEIN YIAM"/>
    <property type="match status" value="1"/>
</dbReference>
<evidence type="ECO:0000256" key="6">
    <source>
        <dbReference type="ARBA" id="ARBA00022989"/>
    </source>
</evidence>
<dbReference type="InterPro" id="IPR055348">
    <property type="entry name" value="DctQ"/>
</dbReference>
<dbReference type="EMBL" id="LAZR01015610">
    <property type="protein sequence ID" value="KKM08166.1"/>
    <property type="molecule type" value="Genomic_DNA"/>
</dbReference>
<keyword evidence="6 8" id="KW-1133">Transmembrane helix</keyword>
<protein>
    <recommendedName>
        <fullName evidence="9">Tripartite ATP-independent periplasmic transporters DctQ component domain-containing protein</fullName>
    </recommendedName>
</protein>
<feature type="domain" description="Tripartite ATP-independent periplasmic transporters DctQ component" evidence="9">
    <location>
        <begin position="26"/>
        <end position="159"/>
    </location>
</feature>
<evidence type="ECO:0000256" key="7">
    <source>
        <dbReference type="ARBA" id="ARBA00023136"/>
    </source>
</evidence>
<dbReference type="InterPro" id="IPR007387">
    <property type="entry name" value="TRAP_DctQ"/>
</dbReference>
<keyword evidence="3" id="KW-1003">Cell membrane</keyword>
<evidence type="ECO:0000256" key="3">
    <source>
        <dbReference type="ARBA" id="ARBA00022475"/>
    </source>
</evidence>
<keyword evidence="4" id="KW-0997">Cell inner membrane</keyword>
<keyword evidence="5 8" id="KW-0812">Transmembrane</keyword>
<dbReference type="AlphaFoldDB" id="A0A0F9JRF2"/>
<feature type="transmembrane region" description="Helical" evidence="8">
    <location>
        <begin position="48"/>
        <end position="68"/>
    </location>
</feature>
<evidence type="ECO:0000256" key="8">
    <source>
        <dbReference type="SAM" id="Phobius"/>
    </source>
</evidence>
<proteinExistence type="predicted"/>
<keyword evidence="2" id="KW-0813">Transport</keyword>
<feature type="transmembrane region" description="Helical" evidence="8">
    <location>
        <begin position="137"/>
        <end position="156"/>
    </location>
</feature>
<evidence type="ECO:0000256" key="5">
    <source>
        <dbReference type="ARBA" id="ARBA00022692"/>
    </source>
</evidence>
<feature type="transmembrane region" description="Helical" evidence="8">
    <location>
        <begin position="7"/>
        <end position="28"/>
    </location>
</feature>
<evidence type="ECO:0000313" key="10">
    <source>
        <dbReference type="EMBL" id="KKM08166.1"/>
    </source>
</evidence>
<comment type="caution">
    <text evidence="10">The sequence shown here is derived from an EMBL/GenBank/DDBJ whole genome shotgun (WGS) entry which is preliminary data.</text>
</comment>
<dbReference type="GO" id="GO:0015740">
    <property type="term" value="P:C4-dicarboxylate transport"/>
    <property type="evidence" value="ECO:0007669"/>
    <property type="project" value="TreeGrafter"/>
</dbReference>
<dbReference type="PANTHER" id="PTHR35011:SF10">
    <property type="entry name" value="TRAP TRANSPORTER SMALL PERMEASE PROTEIN"/>
    <property type="match status" value="1"/>
</dbReference>
<feature type="transmembrane region" description="Helical" evidence="8">
    <location>
        <begin position="89"/>
        <end position="108"/>
    </location>
</feature>
<evidence type="ECO:0000259" key="9">
    <source>
        <dbReference type="Pfam" id="PF04290"/>
    </source>
</evidence>